<name>A0A0N5C0G6_STREA</name>
<keyword evidence="1" id="KW-0472">Membrane</keyword>
<evidence type="ECO:0000256" key="1">
    <source>
        <dbReference type="SAM" id="Phobius"/>
    </source>
</evidence>
<dbReference type="WBParaSite" id="SPAL_0001149500.1">
    <property type="protein sequence ID" value="SPAL_0001149500.1"/>
    <property type="gene ID" value="SPAL_0001149500"/>
</dbReference>
<protein>
    <submittedName>
        <fullName evidence="3">Cytochrome c oxidase assembly factor 3</fullName>
    </submittedName>
</protein>
<reference evidence="3" key="1">
    <citation type="submission" date="2017-02" db="UniProtKB">
        <authorList>
            <consortium name="WormBaseParasite"/>
        </authorList>
    </citation>
    <scope>IDENTIFICATION</scope>
</reference>
<keyword evidence="1" id="KW-1133">Transmembrane helix</keyword>
<feature type="transmembrane region" description="Helical" evidence="1">
    <location>
        <begin position="49"/>
        <end position="68"/>
    </location>
</feature>
<keyword evidence="1" id="KW-0812">Transmembrane</keyword>
<accession>A0A0N5C0G6</accession>
<organism evidence="2 3">
    <name type="scientific">Strongyloides papillosus</name>
    <name type="common">Intestinal threadworm</name>
    <dbReference type="NCBI Taxonomy" id="174720"/>
    <lineage>
        <taxon>Eukaryota</taxon>
        <taxon>Metazoa</taxon>
        <taxon>Ecdysozoa</taxon>
        <taxon>Nematoda</taxon>
        <taxon>Chromadorea</taxon>
        <taxon>Rhabditida</taxon>
        <taxon>Tylenchina</taxon>
        <taxon>Panagrolaimomorpha</taxon>
        <taxon>Strongyloidoidea</taxon>
        <taxon>Strongyloididae</taxon>
        <taxon>Strongyloides</taxon>
    </lineage>
</organism>
<evidence type="ECO:0000313" key="2">
    <source>
        <dbReference type="Proteomes" id="UP000046392"/>
    </source>
</evidence>
<dbReference type="STRING" id="174720.A0A0N5C0G6"/>
<evidence type="ECO:0000313" key="3">
    <source>
        <dbReference type="WBParaSite" id="SPAL_0001149500.1"/>
    </source>
</evidence>
<sequence length="98" mass="11231">MVCINNMFGRCLQASNLVRKTLITSARRQFHKGTDSTPPMRYIPMPQRVALYFFICGVFLSYPSYVLANLDNMRPKPDNSFDPEVAEQLEARKSAKKV</sequence>
<keyword evidence="2" id="KW-1185">Reference proteome</keyword>
<proteinExistence type="predicted"/>
<dbReference type="AlphaFoldDB" id="A0A0N5C0G6"/>
<dbReference type="Proteomes" id="UP000046392">
    <property type="component" value="Unplaced"/>
</dbReference>